<evidence type="ECO:0000256" key="6">
    <source>
        <dbReference type="ARBA" id="ARBA00022989"/>
    </source>
</evidence>
<dbReference type="OMA" id="RPYRANE"/>
<evidence type="ECO:0000259" key="10">
    <source>
        <dbReference type="Pfam" id="PF14416"/>
    </source>
</evidence>
<dbReference type="ExpressionAtlas" id="A0A1D6NHE5">
    <property type="expression patterns" value="baseline and differential"/>
</dbReference>
<keyword evidence="3" id="KW-0808">Transferase</keyword>
<dbReference type="KEGG" id="zma:103651415"/>
<evidence type="ECO:0000259" key="9">
    <source>
        <dbReference type="Pfam" id="PF13839"/>
    </source>
</evidence>
<dbReference type="SMR" id="A0A1D6NHE5"/>
<dbReference type="InterPro" id="IPR029962">
    <property type="entry name" value="TBL"/>
</dbReference>
<reference evidence="12" key="2">
    <citation type="submission" date="2019-07" db="EMBL/GenBank/DDBJ databases">
        <authorList>
            <person name="Seetharam A."/>
            <person name="Woodhouse M."/>
            <person name="Cannon E."/>
        </authorList>
    </citation>
    <scope>NUCLEOTIDE SEQUENCE [LARGE SCALE GENOMIC DNA]</scope>
    <source>
        <strain evidence="12">cv. B73</strain>
    </source>
</reference>
<dbReference type="AlphaFoldDB" id="A0A1D6NHE5"/>
<dbReference type="PANTHER" id="PTHR32285:SF148">
    <property type="entry name" value="OS01G0653100 PROTEIN"/>
    <property type="match status" value="1"/>
</dbReference>
<dbReference type="Pfam" id="PF14416">
    <property type="entry name" value="PMR5N"/>
    <property type="match status" value="1"/>
</dbReference>
<keyword evidence="6" id="KW-1133">Transmembrane helix</keyword>
<dbReference type="EnsemblPlants" id="Zm00001eb158160_T001">
    <property type="protein sequence ID" value="Zm00001eb158160_P001"/>
    <property type="gene ID" value="Zm00001eb158160"/>
</dbReference>
<dbReference type="InterPro" id="IPR025846">
    <property type="entry name" value="TBL_N"/>
</dbReference>
<organism evidence="12 13">
    <name type="scientific">Zea mays</name>
    <name type="common">Maize</name>
    <dbReference type="NCBI Taxonomy" id="4577"/>
    <lineage>
        <taxon>Eukaryota</taxon>
        <taxon>Viridiplantae</taxon>
        <taxon>Streptophyta</taxon>
        <taxon>Embryophyta</taxon>
        <taxon>Tracheophyta</taxon>
        <taxon>Spermatophyta</taxon>
        <taxon>Magnoliopsida</taxon>
        <taxon>Liliopsida</taxon>
        <taxon>Poales</taxon>
        <taxon>Poaceae</taxon>
        <taxon>PACMAD clade</taxon>
        <taxon>Panicoideae</taxon>
        <taxon>Andropogonodae</taxon>
        <taxon>Andropogoneae</taxon>
        <taxon>Tripsacinae</taxon>
        <taxon>Zea</taxon>
    </lineage>
</organism>
<dbReference type="GeneID" id="103651415"/>
<evidence type="ECO:0000256" key="8">
    <source>
        <dbReference type="ARBA" id="ARBA00023136"/>
    </source>
</evidence>
<dbReference type="GO" id="GO:0005794">
    <property type="term" value="C:Golgi apparatus"/>
    <property type="evidence" value="ECO:0000318"/>
    <property type="project" value="GO_Central"/>
</dbReference>
<evidence type="ECO:0000313" key="13">
    <source>
        <dbReference type="Proteomes" id="UP000007305"/>
    </source>
</evidence>
<keyword evidence="5" id="KW-0735">Signal-anchor</keyword>
<proteinExistence type="inferred from homology"/>
<evidence type="ECO:0000313" key="11">
    <source>
        <dbReference type="EMBL" id="ONM39805.1"/>
    </source>
</evidence>
<dbReference type="OrthoDB" id="630188at2759"/>
<dbReference type="Pfam" id="PF13839">
    <property type="entry name" value="PC-Esterase"/>
    <property type="match status" value="1"/>
</dbReference>
<evidence type="ECO:0000256" key="5">
    <source>
        <dbReference type="ARBA" id="ARBA00022968"/>
    </source>
</evidence>
<dbReference type="Gramene" id="Zm00001eb158160_T001">
    <property type="protein sequence ID" value="Zm00001eb158160_P001"/>
    <property type="gene ID" value="Zm00001eb158160"/>
</dbReference>
<protein>
    <submittedName>
        <fullName evidence="11">TRICHOME BIREFRINGENCE-LIKE 20</fullName>
    </submittedName>
</protein>
<gene>
    <name evidence="12" type="primary">LOC103651415</name>
    <name evidence="11" type="ORF">ZEAMMB73_Zm00001d044031</name>
</gene>
<evidence type="ECO:0000256" key="7">
    <source>
        <dbReference type="ARBA" id="ARBA00023034"/>
    </source>
</evidence>
<comment type="similarity">
    <text evidence="2">Belongs to the PC-esterase family. TBL subfamily.</text>
</comment>
<dbReference type="GO" id="GO:0016413">
    <property type="term" value="F:O-acetyltransferase activity"/>
    <property type="evidence" value="ECO:0000318"/>
    <property type="project" value="GO_Central"/>
</dbReference>
<dbReference type="GO" id="GO:0000139">
    <property type="term" value="C:Golgi membrane"/>
    <property type="evidence" value="ECO:0007669"/>
    <property type="project" value="UniProtKB-SubCell"/>
</dbReference>
<dbReference type="PANTHER" id="PTHR32285">
    <property type="entry name" value="PROTEIN TRICHOME BIREFRINGENCE-LIKE 9-RELATED"/>
    <property type="match status" value="1"/>
</dbReference>
<keyword evidence="8" id="KW-0472">Membrane</keyword>
<sequence>MVLCFKLLFGPTAAIFLSAVVILSCFTNVPQLQLSLKYTGELDSSYVAPAPVPKCDIFRGEWVPDPAPPQYTNETCDFIQEHQNCMLYGRPDLEFLKWRWKPDGCDLPRFDPHRFLQVVANKSVAFVGDSLARNHMQSLFCLLAKVEKPKDVSVTDRADPNMILYYEGYNFTMYLFWSPFLVRSEEDVAGVFKLYLDEPDSRWLSVASQLDYVLLSGANWFTRQSYFYEGGQLVGGVYVPLNFTSSLTNQHSHRMAFRTALRALAGARFRGKVILRTLSPMSHFEGGAYDAGGDCRRTRPYRADETAPMGGLELEFYTSQLEEFREAKGLDVVLMDPTAAMLMRPDGHPSRYGHWPDEKRTLYNDCIHWCLPGPIDAWNDMLLHMLSHSS</sequence>
<evidence type="ECO:0000256" key="1">
    <source>
        <dbReference type="ARBA" id="ARBA00004323"/>
    </source>
</evidence>
<dbReference type="RefSeq" id="XP_008675270.1">
    <property type="nucleotide sequence ID" value="XM_008677048.3"/>
</dbReference>
<dbReference type="InterPro" id="IPR026057">
    <property type="entry name" value="TBL_C"/>
</dbReference>
<comment type="subcellular location">
    <subcellularLocation>
        <location evidence="1">Golgi apparatus membrane</location>
        <topology evidence="1">Single-pass type II membrane protein</topology>
    </subcellularLocation>
</comment>
<dbReference type="PaxDb" id="4577-GRMZM2G305439_P01"/>
<keyword evidence="13" id="KW-1185">Reference proteome</keyword>
<dbReference type="eggNOG" id="ENOG502R55X">
    <property type="taxonomic scope" value="Eukaryota"/>
</dbReference>
<dbReference type="GO" id="GO:1990538">
    <property type="term" value="F:xylan O-acetyltransferase activity"/>
    <property type="evidence" value="ECO:0007669"/>
    <property type="project" value="UniProtKB-ARBA"/>
</dbReference>
<accession>A0A1D6NHE5</accession>
<dbReference type="Proteomes" id="UP000007305">
    <property type="component" value="Chromosome 3"/>
</dbReference>
<dbReference type="EMBL" id="CM007649">
    <property type="protein sequence ID" value="ONM39805.1"/>
    <property type="molecule type" value="Genomic_DNA"/>
</dbReference>
<evidence type="ECO:0000256" key="3">
    <source>
        <dbReference type="ARBA" id="ARBA00022679"/>
    </source>
</evidence>
<keyword evidence="7" id="KW-0333">Golgi apparatus</keyword>
<evidence type="ECO:0000313" key="12">
    <source>
        <dbReference type="EnsemblPlants" id="Zm00001eb158160_P001"/>
    </source>
</evidence>
<dbReference type="PROSITE" id="PS51257">
    <property type="entry name" value="PROKAR_LIPOPROTEIN"/>
    <property type="match status" value="1"/>
</dbReference>
<keyword evidence="4" id="KW-0812">Transmembrane</keyword>
<name>A0A1D6NHE5_MAIZE</name>
<feature type="domain" description="Trichome birefringence-like C-terminal" evidence="9">
    <location>
        <begin position="107"/>
        <end position="385"/>
    </location>
</feature>
<reference evidence="11 13" key="1">
    <citation type="submission" date="2015-12" db="EMBL/GenBank/DDBJ databases">
        <title>Update maize B73 reference genome by single molecule sequencing technologies.</title>
        <authorList>
            <consortium name="Maize Genome Sequencing Project"/>
            <person name="Ware D."/>
        </authorList>
    </citation>
    <scope>NUCLEOTIDE SEQUENCE [LARGE SCALE GENOMIC DNA]</scope>
    <source>
        <strain evidence="13">cv. B73</strain>
        <tissue evidence="11">Seedling</tissue>
    </source>
</reference>
<reference evidence="12" key="3">
    <citation type="submission" date="2021-05" db="UniProtKB">
        <authorList>
            <consortium name="EnsemblPlants"/>
        </authorList>
    </citation>
    <scope>IDENTIFICATION</scope>
    <source>
        <strain evidence="12">cv. B73</strain>
    </source>
</reference>
<feature type="domain" description="Trichome birefringence-like N-terminal" evidence="10">
    <location>
        <begin position="54"/>
        <end position="106"/>
    </location>
</feature>
<evidence type="ECO:0000256" key="4">
    <source>
        <dbReference type="ARBA" id="ARBA00022692"/>
    </source>
</evidence>
<evidence type="ECO:0000256" key="2">
    <source>
        <dbReference type="ARBA" id="ARBA00007727"/>
    </source>
</evidence>